<accession>A0A5J5CLM0</accession>
<comment type="caution">
    <text evidence="2">The sequence shown here is derived from an EMBL/GenBank/DDBJ whole genome shotgun (WGS) entry which is preliminary data.</text>
</comment>
<protein>
    <submittedName>
        <fullName evidence="2">Uncharacterized protein</fullName>
    </submittedName>
</protein>
<evidence type="ECO:0000313" key="3">
    <source>
        <dbReference type="Proteomes" id="UP000327493"/>
    </source>
</evidence>
<reference evidence="2 3" key="1">
    <citation type="submission" date="2019-08" db="EMBL/GenBank/DDBJ databases">
        <title>A chromosome-level genome assembly, high-density linkage maps, and genome scans reveal the genomic architecture of hybrid incompatibilities underlying speciation via character displacement in darters (Percidae: Etheostominae).</title>
        <authorList>
            <person name="Moran R.L."/>
            <person name="Catchen J.M."/>
            <person name="Fuller R.C."/>
        </authorList>
    </citation>
    <scope>NUCLEOTIDE SEQUENCE [LARGE SCALE GENOMIC DNA]</scope>
    <source>
        <strain evidence="2">EspeVRDwgs_2016</strain>
        <tissue evidence="2">Muscle</tissue>
    </source>
</reference>
<dbReference type="EMBL" id="VOFY01000021">
    <property type="protein sequence ID" value="KAA8581643.1"/>
    <property type="molecule type" value="Genomic_DNA"/>
</dbReference>
<organism evidence="2 3">
    <name type="scientific">Etheostoma spectabile</name>
    <name type="common">orangethroat darter</name>
    <dbReference type="NCBI Taxonomy" id="54343"/>
    <lineage>
        <taxon>Eukaryota</taxon>
        <taxon>Metazoa</taxon>
        <taxon>Chordata</taxon>
        <taxon>Craniata</taxon>
        <taxon>Vertebrata</taxon>
        <taxon>Euteleostomi</taxon>
        <taxon>Actinopterygii</taxon>
        <taxon>Neopterygii</taxon>
        <taxon>Teleostei</taxon>
        <taxon>Neoteleostei</taxon>
        <taxon>Acanthomorphata</taxon>
        <taxon>Eupercaria</taxon>
        <taxon>Perciformes</taxon>
        <taxon>Percoidei</taxon>
        <taxon>Percidae</taxon>
        <taxon>Etheostomatinae</taxon>
        <taxon>Etheostoma</taxon>
    </lineage>
</organism>
<dbReference type="Proteomes" id="UP000327493">
    <property type="component" value="Chromosome 21"/>
</dbReference>
<name>A0A5J5CLM0_9PERO</name>
<evidence type="ECO:0000313" key="2">
    <source>
        <dbReference type="EMBL" id="KAA8581643.1"/>
    </source>
</evidence>
<gene>
    <name evidence="2" type="ORF">FQN60_003224</name>
</gene>
<sequence length="144" mass="15936">MRKGMGAGLQLMKVNSRYKMEEGSRDSVEMKKVQRKAEREKTIHVGGLENKTEGWEDPGGLQSCWLLQWKYDDALIDRKLGVDPSNPCSIGHSHAFPKVVHEGHASQDAVLSIRTDSHHLAINGHGFDCFVSGTAGTFEFTGEP</sequence>
<evidence type="ECO:0000256" key="1">
    <source>
        <dbReference type="SAM" id="MobiDB-lite"/>
    </source>
</evidence>
<proteinExistence type="predicted"/>
<feature type="region of interest" description="Disordered" evidence="1">
    <location>
        <begin position="20"/>
        <end position="39"/>
    </location>
</feature>
<keyword evidence="3" id="KW-1185">Reference proteome</keyword>
<dbReference type="AlphaFoldDB" id="A0A5J5CLM0"/>